<gene>
    <name evidence="2" type="ORF">P691DRAFT_241096</name>
</gene>
<name>A0A9P5X7C4_9AGAR</name>
<reference evidence="2" key="1">
    <citation type="submission" date="2020-11" db="EMBL/GenBank/DDBJ databases">
        <authorList>
            <consortium name="DOE Joint Genome Institute"/>
            <person name="Ahrendt S."/>
            <person name="Riley R."/>
            <person name="Andreopoulos W."/>
            <person name="Labutti K."/>
            <person name="Pangilinan J."/>
            <person name="Ruiz-Duenas F.J."/>
            <person name="Barrasa J.M."/>
            <person name="Sanchez-Garcia M."/>
            <person name="Camarero S."/>
            <person name="Miyauchi S."/>
            <person name="Serrano A."/>
            <person name="Linde D."/>
            <person name="Babiker R."/>
            <person name="Drula E."/>
            <person name="Ayuso-Fernandez I."/>
            <person name="Pacheco R."/>
            <person name="Padilla G."/>
            <person name="Ferreira P."/>
            <person name="Barriuso J."/>
            <person name="Kellner H."/>
            <person name="Castanera R."/>
            <person name="Alfaro M."/>
            <person name="Ramirez L."/>
            <person name="Pisabarro A.G."/>
            <person name="Kuo A."/>
            <person name="Tritt A."/>
            <person name="Lipzen A."/>
            <person name="He G."/>
            <person name="Yan M."/>
            <person name="Ng V."/>
            <person name="Cullen D."/>
            <person name="Martin F."/>
            <person name="Rosso M.-N."/>
            <person name="Henrissat B."/>
            <person name="Hibbett D."/>
            <person name="Martinez A.T."/>
            <person name="Grigoriev I.V."/>
        </authorList>
    </citation>
    <scope>NUCLEOTIDE SEQUENCE</scope>
    <source>
        <strain evidence="2">MF-IS2</strain>
    </source>
</reference>
<keyword evidence="3" id="KW-1185">Reference proteome</keyword>
<evidence type="ECO:0000313" key="3">
    <source>
        <dbReference type="Proteomes" id="UP000807342"/>
    </source>
</evidence>
<keyword evidence="1" id="KW-1133">Transmembrane helix</keyword>
<accession>A0A9P5X7C4</accession>
<evidence type="ECO:0000313" key="2">
    <source>
        <dbReference type="EMBL" id="KAF9445937.1"/>
    </source>
</evidence>
<dbReference type="EMBL" id="MU151273">
    <property type="protein sequence ID" value="KAF9445937.1"/>
    <property type="molecule type" value="Genomic_DNA"/>
</dbReference>
<feature type="transmembrane region" description="Helical" evidence="1">
    <location>
        <begin position="556"/>
        <end position="578"/>
    </location>
</feature>
<protein>
    <submittedName>
        <fullName evidence="2">Uncharacterized protein</fullName>
    </submittedName>
</protein>
<sequence>MSPSLVERLLRWRRLLLVVLSPLRQIQPRGVGLLQRVYSALLRLLGLHWGRAGSRTTLQPDLGSPLIAPISEATLCYSTLPSNHGEVGIGSIPPGSLNTIESISGSESATSEVPGLAWTIDNLYPVSRLESERYLRNVKIAKGPPGGLVIPPCSTIDNLSPNVPPPWTRYVHPEGAVYFWDSRRRIVTDAYILHSHVYSELEDVLSRIQDYMTKFDITYPSKETVHLYLEHYPGIAGFGYYFVDHAKRMLFWLDKMDAYEMTRELQTPSPRLELIGMELRSQYWHHNEHFPNTFNYMQPPLTELQDILWHANGDILTSSKSTIPYTLEEVRNMRELVADIITHHEAYGNLDAGARTVTFRLLGLIIHERFLNFHGEEHARLCSDRSVFEEPDRTWFISVVSPLVFFASEDHLSKLQSVPNDSFVKKSSWEQLLMNLTRDWEQYTLYATVLLTSNVSFLAIQSLDALGTKGYRNSAQRASYFSTAVSIGAIALGLLLVRQHHATPRPCFLVDRSVTALGLEMLAVLYSLPYALLVYGMITFFLAFSIMCFQSDDKATMGILGFSWALIVLLLGWCISMLSGYTTDEMHWIIQTKYEALKKAVGVRSANLNPGREATSGVAVDRTGTV</sequence>
<dbReference type="OrthoDB" id="2657661at2759"/>
<comment type="caution">
    <text evidence="2">The sequence shown here is derived from an EMBL/GenBank/DDBJ whole genome shotgun (WGS) entry which is preliminary data.</text>
</comment>
<evidence type="ECO:0000256" key="1">
    <source>
        <dbReference type="SAM" id="Phobius"/>
    </source>
</evidence>
<feature type="transmembrane region" description="Helical" evidence="1">
    <location>
        <begin position="478"/>
        <end position="497"/>
    </location>
</feature>
<keyword evidence="1" id="KW-0812">Transmembrane</keyword>
<proteinExistence type="predicted"/>
<feature type="transmembrane region" description="Helical" evidence="1">
    <location>
        <begin position="517"/>
        <end position="544"/>
    </location>
</feature>
<keyword evidence="1" id="KW-0472">Membrane</keyword>
<organism evidence="2 3">
    <name type="scientific">Macrolepiota fuliginosa MF-IS2</name>
    <dbReference type="NCBI Taxonomy" id="1400762"/>
    <lineage>
        <taxon>Eukaryota</taxon>
        <taxon>Fungi</taxon>
        <taxon>Dikarya</taxon>
        <taxon>Basidiomycota</taxon>
        <taxon>Agaricomycotina</taxon>
        <taxon>Agaricomycetes</taxon>
        <taxon>Agaricomycetidae</taxon>
        <taxon>Agaricales</taxon>
        <taxon>Agaricineae</taxon>
        <taxon>Agaricaceae</taxon>
        <taxon>Macrolepiota</taxon>
    </lineage>
</organism>
<dbReference type="Proteomes" id="UP000807342">
    <property type="component" value="Unassembled WGS sequence"/>
</dbReference>
<dbReference type="AlphaFoldDB" id="A0A9P5X7C4"/>